<dbReference type="Pfam" id="PF19408">
    <property type="entry name" value="PKD_6"/>
    <property type="match status" value="2"/>
</dbReference>
<proteinExistence type="predicted"/>
<name>A0AB39W4N8_9FLAO</name>
<dbReference type="RefSeq" id="WP_369753256.1">
    <property type="nucleotide sequence ID" value="NZ_CP165625.1"/>
</dbReference>
<feature type="domain" description="Ig-like" evidence="2">
    <location>
        <begin position="1994"/>
        <end position="2095"/>
    </location>
</feature>
<evidence type="ECO:0000313" key="3">
    <source>
        <dbReference type="EMBL" id="XDU95836.1"/>
    </source>
</evidence>
<gene>
    <name evidence="3" type="ORF">AB3G34_01640</name>
</gene>
<dbReference type="Gene3D" id="2.60.40.10">
    <property type="entry name" value="Immunoglobulins"/>
    <property type="match status" value="3"/>
</dbReference>
<evidence type="ECO:0000259" key="2">
    <source>
        <dbReference type="PROSITE" id="PS50835"/>
    </source>
</evidence>
<protein>
    <submittedName>
        <fullName evidence="3">Ig-like domain-containing protein</fullName>
    </submittedName>
</protein>
<evidence type="ECO:0000256" key="1">
    <source>
        <dbReference type="ARBA" id="ARBA00022729"/>
    </source>
</evidence>
<dbReference type="Pfam" id="PF19406">
    <property type="entry name" value="PKD_5"/>
    <property type="match status" value="2"/>
</dbReference>
<dbReference type="SUPFAM" id="SSF49373">
    <property type="entry name" value="Invasin/intimin cell-adhesion fragments"/>
    <property type="match status" value="6"/>
</dbReference>
<accession>A0AB39W4N8</accession>
<dbReference type="NCBIfam" id="TIGR04183">
    <property type="entry name" value="Por_Secre_tail"/>
    <property type="match status" value="1"/>
</dbReference>
<dbReference type="Gene3D" id="2.60.40.1080">
    <property type="match status" value="7"/>
</dbReference>
<dbReference type="PROSITE" id="PS50835">
    <property type="entry name" value="IG_LIKE"/>
    <property type="match status" value="1"/>
</dbReference>
<dbReference type="Pfam" id="PF02368">
    <property type="entry name" value="Big_2"/>
    <property type="match status" value="5"/>
</dbReference>
<dbReference type="InterPro" id="IPR013783">
    <property type="entry name" value="Ig-like_fold"/>
</dbReference>
<dbReference type="InterPro" id="IPR044023">
    <property type="entry name" value="Ig_7"/>
</dbReference>
<reference evidence="3" key="1">
    <citation type="submission" date="2024-07" db="EMBL/GenBank/DDBJ databases">
        <authorList>
            <person name="Biller S.J."/>
        </authorList>
    </citation>
    <scope>NUCLEOTIDE SEQUENCE</scope>
    <source>
        <strain evidence="3">WC2409</strain>
    </source>
</reference>
<dbReference type="InterPro" id="IPR036179">
    <property type="entry name" value="Ig-like_dom_sf"/>
</dbReference>
<dbReference type="InterPro" id="IPR008964">
    <property type="entry name" value="Invasin/intimin_cell_adhesion"/>
</dbReference>
<dbReference type="InterPro" id="IPR007110">
    <property type="entry name" value="Ig-like_dom"/>
</dbReference>
<dbReference type="EMBL" id="CP165625">
    <property type="protein sequence ID" value="XDU95836.1"/>
    <property type="molecule type" value="Genomic_DNA"/>
</dbReference>
<dbReference type="SUPFAM" id="SSF48726">
    <property type="entry name" value="Immunoglobulin"/>
    <property type="match status" value="1"/>
</dbReference>
<sequence length="3892" mass="394351">MKKKYLFIIIFYFISFHSFGQDCLERSLSDDVICIGQNASIILSNSEITMTYQLRIGASDIGSPITGTGSDITFTVSPSITTIYSVFATSNTASVCDITYADVSTVTVNNLSVAPTTISGITTICNGQSTTLTVSGGTLGTGAMAEWFSGSCNGIAVGTGNSITVSPISNTTYYVRYNGSCNVTSCASTAVIVNSVPVPTVSIGVSPGSNICAGTSVTFTANPTNGGTSPLYQWKINGTNIGSNSSTATFTSSSLVNTDKVTVVLTSNATCAAPVNATSNQITMTVNDLLTPSISISSSSTTICPGNNINFSAVAINGGSSPFYQWKINNSNVGINSPNFSSTTLIDGDVVTVELTSNAICVSPTKITSNSIPITVNPAIPTTPLAVSGISTQCPTLNNQAYTIAAVTNATIYNWTVPSGWTITGGQGTTSINVTTGNSGQNGNISVTAGNSCGTSSASNLAVTIIPNASIASVSGTNAICIGSTTTYSANSVILGGGTGAWSSSNTAVATVDSTTGLVTGIAAGNSNIIYTITGGCSGTKTAQQSITINPDANIASVTGTSPICISGTTTFTANSVTLGGGTGTWSSSNAAIATVNSSGLVTGIGAGNCNIVYTISGGCSGTKTAQQSITITPNASISSVTGTSPICIAGTTTYSANSIVLGGGTGAWSSSNTAVATVDSSTGIVTGIAAGTTNIIYSITGGCSGTKSAQQTLTITPNTSIGSVTGTSPICISGTTTYAANSVVLGGGTGAWSSSNTAVATINSSTGVVTGVSAGTSNIIYTISGGCSGIKTAQQSITITPNASISSVSGASPICISGTTTYAANSVVLGGGSGTWTSSNTAVATVNSSTGVVTGVSAGTSNIIYTISGGCSGTKTAQQSITINPNASIASVTGISNLCISTSTSFTANSVILGGGTGTWSSSNNSVATVNATGLVTATGAGTCNITYTITGGCGGNVSASQPINVFSGIPATPGIPIVPVGQSSSLCPIAYGLMYSISAVANATSYTWNVPAGWTITSGQGTTAIVVDAGVQSTGTKNISVTATNACGSSTSPNYSATVGTFGYVDAGVDQIVCAGTSTVSLLATGGGSTNINNDLTWSAPSGSFSNTGKANATYTINNAIATSGGSVTLTATVRAEGSCPVSTDQMVITVLPPVTASIGGTTTICSGSTTNITFNATPNTTVTYTVTGIAGSSTINIGASGTAVLTTPTLSASKTYSLTSVAYTATPTCSLSATGNAIITVSQTPIVTAGGPDTVCQSSTPSAITLSGATRSGGATTAAWSITSGGGSLSSTTPTSNPASVTYTPAANYSGNVILTLTSDAPTACSPTSATRTITINASPTVNAGGPDIVCQSATPSALTLSGATIGGGATTAAWSITSGGGTLSSTAQTASPATVTYTPAANSSGVITLTLTTNALSSCSPISTTRTITINAASSVNAGTNQTICQSATPSPITLAGASVGGGATTGAWSITSGGGTLSNTAQTASPATVTYTPAANYSGAVILTLTTNALSTCSTVSATKTITVNALSTVNPGLDQTICQSSSPSAITLTGASIGGGATTGAWSITSGGGTLSSTAQTATPSSVTYTPAINYSGNVILTLTTNSATSCNPTTATRTITINVASTVNPGLNQTICQSPSPSPIQLTGASFGGGATTAAWSITSGGGSLSNTAQTTTPDLVTYTPATNYSGNVILTLTTSALTSCTATNATRTITVNTAPTVNAGGPNIACQSLSPSSITLAGASIGGGATTGAWSITSGGGTLSSTAQTATPATVTYTPAINYSGNVILTLTTNALTSCSPISDTRTITVNTASTVDAGLDQTICQSATPSAIILTGAFIGGGATTGAWSITSGGGTLSNTAQNASPQTVTYTPASNFSGTVILKLTTNSATSCTTASATKTFTVKKEVIITTQPSNTSICASFPADLNVVAIGDELTYQWYKGAFPGVAVSNSGNISGAQSSNLHFNQASLSDDGIYYVIVSGASACSPVISAQRTLNVDQAIIVSTQPITQSICSGSNITLTVSADANGDMLSFQWRKNGTNIGAPTTSTTNSSLILNNNTITATYDVLISGPSGYTCSSVQSTTATVTIYPIPTISGTLSVCEGANTQLSGSASPNVSSPWLSSNTAVATVSNTGLVTGILAGSTTITYTNSNGCKITATVTVNPTPNAVVTNGSQTICSSTLITPMVVSGNVPSTIFNWTRDNTGTVTGIAASGSGNISGNLVNTTSAPVTVTFTIIPSTATCIGIAITSTVVVNPTAQVNQPLDQILCNSSFITAVNFGTTNTGGTTTYSWTNNTTSIGLAASGSGNITSFSAINNGNSPVIATIIVTPTFTNGGASCIGATKTFTITVNPKANVNKPSPIDVCNGNTVTAITFGSSNSGGTKTYAWTNNNPSIGLGASGTGDIPSFTAINNGSSPITATINVTPTFDNGGIKCNGQAETFVITINPTAEVNQPSNLTFCNGNATSAITFGTTNTGGTTTYNWTNNTPSIGITSGSGSILSFSAINNGTTPVIATITVTPSFNNSSINCTGPSKTFTITVNPTPTVTVPSNLTVCNNGVVPATNFTSSPAGGTFTWTNSNPSIGLAASGAGNIPSFNATNSGTSAINATITVTPTVNGCTGTPKTYTIKIDASSTGGIVSYSDGTKTKTDCHSASGQLTLSGHTGTILYWETSIDAGNTWTNIANGGNTTYNYSTITTNTMFRVAIQNASCTIVKSDVAILFIIPNIKPSPVSALPSTICEGDSTTLTSSASYSTSQNLQNGGLFNSAQPVGWYVDGGNFNASGDNGNNHTWLETNGNAGTEYDTASNDKFAIVRGAIDSRLETPIFDLVGLTTANLTFDYAYQLASGATGKVELSFDGGATYPVTLITYTGNKTPYNKFTSAMSINLDAYLGYSNLRIKFNFHGTVNSVNAFGGSSWAIDNVQIPQAPVPTLTSQWQNLGTGAIISVSNATNVTVTPAITTTYAVTSFLNGCTSYGIDGTTYVTVTVNKRPLVAASPATICSDDISNIPLSSAVVGTETSTTFTWTVVQTGVTGATVGSGNTIAQKLTTTGATSGTAVYTITPTSKGCLGTAKNITVTVNPRPTANIGPNQTICYGGTGTFSIALTGKAPWTFTYTNGTTPTTVTTSANPYVFTVPNIIVNTTYIVTALSDANCNPAKPSDLTGSAAVTVLTGTAGIWTGLVSTDWFDCKNWEQGLPSYTIDAQIPTTPSGGFGMPVIDNTSPFAPLYSGIATARDLIVNPGASVTMVNTNNSELQISRNWRNSGAFIPGTGTVTFNGGTANQIQTINLGIKTNETFYNLKTNTTGTAKGLSVVNQFELTVQNQLNLLKGDVRLTGEAQLVQTIATSNPTGGQGVLLIDQQGQKNSFNYNYWSSPVSLNNINYSISSVLRDGTDVTTNPFNPTVITFLDGAFSADLPQTNPITVSNRWLWAFNSPALSDPLLNYYQWKYVGSTGTINIGEGFTMKGNGGVVPISSLQNYVFVGIPNTGTIQLKIDPEQSYLVGNPYPSALDAKQFIRDNLRDCTGCTNSKNVFNGALYYWDHFGLSNNHYLAEYEGGYATYTLMGGVAGINDSSLTVNDGSTGSKIPKQYIPVAQGFFVDAFLDTDISGSEIPISVEGGTLLFKNSQRQFVRESSGSSLFMKTNSTTKINSPEIDDRSKIRLGFDSAIGAHRQLLVGIDPNTTNQFDIGYDAPMYDLSDDDMYWEMNDTQFIIQGVPNFNDDQIIPVGINVANEGAITIKIDAMENIPNSLEIYLFDNVTGIYNDIKNNDLTLSLTPGAYTNRFSLHFVNKTLSVDKAKLNDGILVYFTNDNKILNIKNNFVDNTIEKVYLFNILGQKIENWTIDDGVQASIKLPIKNVRTGVYIVKIQTSKGNFSKNIIVH</sequence>
<keyword evidence="1" id="KW-0732">Signal</keyword>
<dbReference type="Pfam" id="PF19081">
    <property type="entry name" value="Ig_7"/>
    <property type="match status" value="1"/>
</dbReference>
<dbReference type="SMART" id="SM00635">
    <property type="entry name" value="BID_2"/>
    <property type="match status" value="8"/>
</dbReference>
<dbReference type="InterPro" id="IPR045828">
    <property type="entry name" value="PKD_Bacteroidetes"/>
</dbReference>
<dbReference type="InterPro" id="IPR003343">
    <property type="entry name" value="Big_2"/>
</dbReference>
<dbReference type="InterPro" id="IPR026444">
    <property type="entry name" value="Secre_tail"/>
</dbReference>
<dbReference type="InterPro" id="IPR045829">
    <property type="entry name" value="PKD_6"/>
</dbReference>
<organism evidence="3">
    <name type="scientific">Flavobacterium sp. WC2409</name>
    <dbReference type="NCBI Taxonomy" id="3234139"/>
    <lineage>
        <taxon>Bacteria</taxon>
        <taxon>Pseudomonadati</taxon>
        <taxon>Bacteroidota</taxon>
        <taxon>Flavobacteriia</taxon>
        <taxon>Flavobacteriales</taxon>
        <taxon>Flavobacteriaceae</taxon>
        <taxon>Flavobacterium</taxon>
    </lineage>
</organism>